<dbReference type="RefSeq" id="WP_194508574.1">
    <property type="nucleotide sequence ID" value="NZ_JADILU010000005.1"/>
</dbReference>
<organism evidence="1 2">
    <name type="scientific">Psychroserpens luteus</name>
    <dbReference type="NCBI Taxonomy" id="1434066"/>
    <lineage>
        <taxon>Bacteria</taxon>
        <taxon>Pseudomonadati</taxon>
        <taxon>Bacteroidota</taxon>
        <taxon>Flavobacteriia</taxon>
        <taxon>Flavobacteriales</taxon>
        <taxon>Flavobacteriaceae</taxon>
        <taxon>Psychroserpens</taxon>
    </lineage>
</organism>
<accession>A0ABW5ZRL4</accession>
<keyword evidence="2" id="KW-1185">Reference proteome</keyword>
<protein>
    <submittedName>
        <fullName evidence="1">Uncharacterized protein</fullName>
    </submittedName>
</protein>
<dbReference type="Proteomes" id="UP001597548">
    <property type="component" value="Unassembled WGS sequence"/>
</dbReference>
<name>A0ABW5ZRL4_9FLAO</name>
<sequence>MLLIPNISNLESSIKQLNPNRIYVENIRAILETTTKMAKLVCRTAVNKGYFKEMYSLECPNDSCNTVVASYDSLKSIPKFIECENCKLDGRLKYIYGADEMKVVKYYKYMRNDN</sequence>
<proteinExistence type="predicted"/>
<evidence type="ECO:0000313" key="1">
    <source>
        <dbReference type="EMBL" id="MFD2915085.1"/>
    </source>
</evidence>
<evidence type="ECO:0000313" key="2">
    <source>
        <dbReference type="Proteomes" id="UP001597548"/>
    </source>
</evidence>
<reference evidence="2" key="1">
    <citation type="journal article" date="2019" name="Int. J. Syst. Evol. Microbiol.">
        <title>The Global Catalogue of Microorganisms (GCM) 10K type strain sequencing project: providing services to taxonomists for standard genome sequencing and annotation.</title>
        <authorList>
            <consortium name="The Broad Institute Genomics Platform"/>
            <consortium name="The Broad Institute Genome Sequencing Center for Infectious Disease"/>
            <person name="Wu L."/>
            <person name="Ma J."/>
        </authorList>
    </citation>
    <scope>NUCLEOTIDE SEQUENCE [LARGE SCALE GENOMIC DNA]</scope>
    <source>
        <strain evidence="2">KCTC 32514</strain>
    </source>
</reference>
<gene>
    <name evidence="1" type="ORF">ACFS29_05510</name>
</gene>
<comment type="caution">
    <text evidence="1">The sequence shown here is derived from an EMBL/GenBank/DDBJ whole genome shotgun (WGS) entry which is preliminary data.</text>
</comment>
<dbReference type="EMBL" id="JBHUOS010000002">
    <property type="protein sequence ID" value="MFD2915085.1"/>
    <property type="molecule type" value="Genomic_DNA"/>
</dbReference>